<dbReference type="InterPro" id="IPR005119">
    <property type="entry name" value="LysR_subst-bd"/>
</dbReference>
<name>A0ABN3HFK6_9ACTN</name>
<protein>
    <recommendedName>
        <fullName evidence="6">LysR substrate-binding domain-containing protein</fullName>
    </recommendedName>
</protein>
<evidence type="ECO:0000256" key="5">
    <source>
        <dbReference type="SAM" id="MobiDB-lite"/>
    </source>
</evidence>
<dbReference type="SUPFAM" id="SSF53850">
    <property type="entry name" value="Periplasmic binding protein-like II"/>
    <property type="match status" value="1"/>
</dbReference>
<dbReference type="Gene3D" id="3.40.190.10">
    <property type="entry name" value="Periplasmic binding protein-like II"/>
    <property type="match status" value="1"/>
</dbReference>
<dbReference type="EMBL" id="BAAARV010000084">
    <property type="protein sequence ID" value="GAA2378741.1"/>
    <property type="molecule type" value="Genomic_DNA"/>
</dbReference>
<proteinExistence type="inferred from homology"/>
<organism evidence="7 8">
    <name type="scientific">Dactylosporangium salmoneum</name>
    <dbReference type="NCBI Taxonomy" id="53361"/>
    <lineage>
        <taxon>Bacteria</taxon>
        <taxon>Bacillati</taxon>
        <taxon>Actinomycetota</taxon>
        <taxon>Actinomycetes</taxon>
        <taxon>Micromonosporales</taxon>
        <taxon>Micromonosporaceae</taxon>
        <taxon>Dactylosporangium</taxon>
    </lineage>
</organism>
<keyword evidence="3" id="KW-0238">DNA-binding</keyword>
<dbReference type="RefSeq" id="WP_344618324.1">
    <property type="nucleotide sequence ID" value="NZ_BAAARV010000084.1"/>
</dbReference>
<evidence type="ECO:0000256" key="4">
    <source>
        <dbReference type="ARBA" id="ARBA00023163"/>
    </source>
</evidence>
<comment type="caution">
    <text evidence="7">The sequence shown here is derived from an EMBL/GenBank/DDBJ whole genome shotgun (WGS) entry which is preliminary data.</text>
</comment>
<accession>A0ABN3HFK6</accession>
<evidence type="ECO:0000259" key="6">
    <source>
        <dbReference type="Pfam" id="PF03466"/>
    </source>
</evidence>
<keyword evidence="4" id="KW-0804">Transcription</keyword>
<dbReference type="PANTHER" id="PTHR30346">
    <property type="entry name" value="TRANSCRIPTIONAL DUAL REGULATOR HCAR-RELATED"/>
    <property type="match status" value="1"/>
</dbReference>
<evidence type="ECO:0000256" key="2">
    <source>
        <dbReference type="ARBA" id="ARBA00023015"/>
    </source>
</evidence>
<keyword evidence="2" id="KW-0805">Transcription regulation</keyword>
<reference evidence="7 8" key="1">
    <citation type="journal article" date="2019" name="Int. J. Syst. Evol. Microbiol.">
        <title>The Global Catalogue of Microorganisms (GCM) 10K type strain sequencing project: providing services to taxonomists for standard genome sequencing and annotation.</title>
        <authorList>
            <consortium name="The Broad Institute Genomics Platform"/>
            <consortium name="The Broad Institute Genome Sequencing Center for Infectious Disease"/>
            <person name="Wu L."/>
            <person name="Ma J."/>
        </authorList>
    </citation>
    <scope>NUCLEOTIDE SEQUENCE [LARGE SCALE GENOMIC DNA]</scope>
    <source>
        <strain evidence="7 8">JCM 3272</strain>
    </source>
</reference>
<feature type="domain" description="LysR substrate-binding" evidence="6">
    <location>
        <begin position="6"/>
        <end position="76"/>
    </location>
</feature>
<feature type="compositionally biased region" description="Low complexity" evidence="5">
    <location>
        <begin position="80"/>
        <end position="111"/>
    </location>
</feature>
<gene>
    <name evidence="7" type="ORF">GCM10010170_084950</name>
</gene>
<dbReference type="PANTHER" id="PTHR30346:SF0">
    <property type="entry name" value="HCA OPERON TRANSCRIPTIONAL ACTIVATOR HCAR"/>
    <property type="match status" value="1"/>
</dbReference>
<sequence>MHSIRDGDLGTLRAGVPPETPAAALGELLRRLGEQAPGLDVDLQELTTAEQLDLLAAARLDVGLVHHPVGAADLRRARSPGRASASCCPASRRWPGSPSSPSTSSPGRASSCFRARTP</sequence>
<comment type="similarity">
    <text evidence="1">Belongs to the LysR transcriptional regulatory family.</text>
</comment>
<dbReference type="Proteomes" id="UP001501444">
    <property type="component" value="Unassembled WGS sequence"/>
</dbReference>
<evidence type="ECO:0000313" key="8">
    <source>
        <dbReference type="Proteomes" id="UP001501444"/>
    </source>
</evidence>
<evidence type="ECO:0000313" key="7">
    <source>
        <dbReference type="EMBL" id="GAA2378741.1"/>
    </source>
</evidence>
<keyword evidence="8" id="KW-1185">Reference proteome</keyword>
<evidence type="ECO:0000256" key="1">
    <source>
        <dbReference type="ARBA" id="ARBA00009437"/>
    </source>
</evidence>
<evidence type="ECO:0000256" key="3">
    <source>
        <dbReference type="ARBA" id="ARBA00023125"/>
    </source>
</evidence>
<feature type="region of interest" description="Disordered" evidence="5">
    <location>
        <begin position="75"/>
        <end position="118"/>
    </location>
</feature>
<dbReference type="Pfam" id="PF03466">
    <property type="entry name" value="LysR_substrate"/>
    <property type="match status" value="1"/>
</dbReference>